<evidence type="ECO:0000256" key="1">
    <source>
        <dbReference type="SAM" id="MobiDB-lite"/>
    </source>
</evidence>
<dbReference type="AlphaFoldDB" id="A0A4U0XUA1"/>
<evidence type="ECO:0000313" key="2">
    <source>
        <dbReference type="EMBL" id="TKA81290.1"/>
    </source>
</evidence>
<organism evidence="2 3">
    <name type="scientific">Friedmanniomyces simplex</name>
    <dbReference type="NCBI Taxonomy" id="329884"/>
    <lineage>
        <taxon>Eukaryota</taxon>
        <taxon>Fungi</taxon>
        <taxon>Dikarya</taxon>
        <taxon>Ascomycota</taxon>
        <taxon>Pezizomycotina</taxon>
        <taxon>Dothideomycetes</taxon>
        <taxon>Dothideomycetidae</taxon>
        <taxon>Mycosphaerellales</taxon>
        <taxon>Teratosphaeriaceae</taxon>
        <taxon>Friedmanniomyces</taxon>
    </lineage>
</organism>
<sequence length="65" mass="6080">MGDRSGGGGFFGGAGGGTGFFGGATQQPPSNVDANALTHAKKASVVPGARSMTIGGGAGASRKAI</sequence>
<dbReference type="Proteomes" id="UP000309340">
    <property type="component" value="Unassembled WGS sequence"/>
</dbReference>
<dbReference type="EMBL" id="NAJQ01000054">
    <property type="protein sequence ID" value="TKA81290.1"/>
    <property type="molecule type" value="Genomic_DNA"/>
</dbReference>
<accession>A0A4U0XUA1</accession>
<feature type="region of interest" description="Disordered" evidence="1">
    <location>
        <begin position="17"/>
        <end position="36"/>
    </location>
</feature>
<comment type="caution">
    <text evidence="2">The sequence shown here is derived from an EMBL/GenBank/DDBJ whole genome shotgun (WGS) entry which is preliminary data.</text>
</comment>
<evidence type="ECO:0000313" key="3">
    <source>
        <dbReference type="Proteomes" id="UP000309340"/>
    </source>
</evidence>
<gene>
    <name evidence="2" type="ORF">B0A55_02859</name>
</gene>
<feature type="region of interest" description="Disordered" evidence="1">
    <location>
        <begin position="41"/>
        <end position="65"/>
    </location>
</feature>
<name>A0A4U0XUA1_9PEZI</name>
<proteinExistence type="predicted"/>
<protein>
    <submittedName>
        <fullName evidence="2">Uncharacterized protein</fullName>
    </submittedName>
</protein>
<reference evidence="2 3" key="1">
    <citation type="submission" date="2017-03" db="EMBL/GenBank/DDBJ databases">
        <title>Genomes of endolithic fungi from Antarctica.</title>
        <authorList>
            <person name="Coleine C."/>
            <person name="Masonjones S."/>
            <person name="Stajich J.E."/>
        </authorList>
    </citation>
    <scope>NUCLEOTIDE SEQUENCE [LARGE SCALE GENOMIC DNA]</scope>
    <source>
        <strain evidence="2 3">CCFEE 5184</strain>
    </source>
</reference>
<keyword evidence="3" id="KW-1185">Reference proteome</keyword>